<keyword evidence="1" id="KW-0472">Membrane</keyword>
<evidence type="ECO:0000256" key="1">
    <source>
        <dbReference type="SAM" id="Phobius"/>
    </source>
</evidence>
<name>A0A3N4J3I2_9PEZI</name>
<evidence type="ECO:0000313" key="2">
    <source>
        <dbReference type="EMBL" id="RPA91121.1"/>
    </source>
</evidence>
<dbReference type="AlphaFoldDB" id="A0A3N4J3I2"/>
<proteinExistence type="predicted"/>
<gene>
    <name evidence="2" type="ORF">L873DRAFT_1819960</name>
</gene>
<dbReference type="Proteomes" id="UP000276215">
    <property type="component" value="Unassembled WGS sequence"/>
</dbReference>
<sequence length="67" mass="7697">MENRSSGRLRFSSILMSTVGYPPYVLYSTYHTPPALRVFRVYGISFVGCLPIIIQSPSLLRFREKKV</sequence>
<protein>
    <submittedName>
        <fullName evidence="2">Uncharacterized protein</fullName>
    </submittedName>
</protein>
<dbReference type="EMBL" id="ML120504">
    <property type="protein sequence ID" value="RPA91121.1"/>
    <property type="molecule type" value="Genomic_DNA"/>
</dbReference>
<keyword evidence="1" id="KW-0812">Transmembrane</keyword>
<feature type="transmembrane region" description="Helical" evidence="1">
    <location>
        <begin position="9"/>
        <end position="27"/>
    </location>
</feature>
<feature type="transmembrane region" description="Helical" evidence="1">
    <location>
        <begin position="39"/>
        <end position="60"/>
    </location>
</feature>
<reference evidence="2 3" key="1">
    <citation type="journal article" date="2018" name="Nat. Ecol. Evol.">
        <title>Pezizomycetes genomes reveal the molecular basis of ectomycorrhizal truffle lifestyle.</title>
        <authorList>
            <person name="Murat C."/>
            <person name="Payen T."/>
            <person name="Noel B."/>
            <person name="Kuo A."/>
            <person name="Morin E."/>
            <person name="Chen J."/>
            <person name="Kohler A."/>
            <person name="Krizsan K."/>
            <person name="Balestrini R."/>
            <person name="Da Silva C."/>
            <person name="Montanini B."/>
            <person name="Hainaut M."/>
            <person name="Levati E."/>
            <person name="Barry K.W."/>
            <person name="Belfiori B."/>
            <person name="Cichocki N."/>
            <person name="Clum A."/>
            <person name="Dockter R.B."/>
            <person name="Fauchery L."/>
            <person name="Guy J."/>
            <person name="Iotti M."/>
            <person name="Le Tacon F."/>
            <person name="Lindquist E.A."/>
            <person name="Lipzen A."/>
            <person name="Malagnac F."/>
            <person name="Mello A."/>
            <person name="Molinier V."/>
            <person name="Miyauchi S."/>
            <person name="Poulain J."/>
            <person name="Riccioni C."/>
            <person name="Rubini A."/>
            <person name="Sitrit Y."/>
            <person name="Splivallo R."/>
            <person name="Traeger S."/>
            <person name="Wang M."/>
            <person name="Zifcakova L."/>
            <person name="Wipf D."/>
            <person name="Zambonelli A."/>
            <person name="Paolocci F."/>
            <person name="Nowrousian M."/>
            <person name="Ottonello S."/>
            <person name="Baldrian P."/>
            <person name="Spatafora J.W."/>
            <person name="Henrissat B."/>
            <person name="Nagy L.G."/>
            <person name="Aury J.M."/>
            <person name="Wincker P."/>
            <person name="Grigoriev I.V."/>
            <person name="Bonfante P."/>
            <person name="Martin F.M."/>
        </authorList>
    </citation>
    <scope>NUCLEOTIDE SEQUENCE [LARGE SCALE GENOMIC DNA]</scope>
    <source>
        <strain evidence="2 3">120613-1</strain>
    </source>
</reference>
<keyword evidence="3" id="KW-1185">Reference proteome</keyword>
<evidence type="ECO:0000313" key="3">
    <source>
        <dbReference type="Proteomes" id="UP000276215"/>
    </source>
</evidence>
<accession>A0A3N4J3I2</accession>
<organism evidence="2 3">
    <name type="scientific">Choiromyces venosus 120613-1</name>
    <dbReference type="NCBI Taxonomy" id="1336337"/>
    <lineage>
        <taxon>Eukaryota</taxon>
        <taxon>Fungi</taxon>
        <taxon>Dikarya</taxon>
        <taxon>Ascomycota</taxon>
        <taxon>Pezizomycotina</taxon>
        <taxon>Pezizomycetes</taxon>
        <taxon>Pezizales</taxon>
        <taxon>Tuberaceae</taxon>
        <taxon>Choiromyces</taxon>
    </lineage>
</organism>
<keyword evidence="1" id="KW-1133">Transmembrane helix</keyword>